<dbReference type="Pfam" id="PF14523">
    <property type="entry name" value="Syntaxin_2"/>
    <property type="match status" value="1"/>
</dbReference>
<dbReference type="AlphaFoldDB" id="A0AA88VNG3"/>
<dbReference type="GO" id="GO:0031201">
    <property type="term" value="C:SNARE complex"/>
    <property type="evidence" value="ECO:0007669"/>
    <property type="project" value="TreeGrafter"/>
</dbReference>
<keyword evidence="2" id="KW-0653">Protein transport</keyword>
<feature type="coiled-coil region" evidence="3">
    <location>
        <begin position="159"/>
        <end position="186"/>
    </location>
</feature>
<dbReference type="GO" id="GO:0006906">
    <property type="term" value="P:vesicle fusion"/>
    <property type="evidence" value="ECO:0007669"/>
    <property type="project" value="TreeGrafter"/>
</dbReference>
<feature type="region of interest" description="Disordered" evidence="4">
    <location>
        <begin position="99"/>
        <end position="122"/>
    </location>
</feature>
<dbReference type="PANTHER" id="PTHR19957">
    <property type="entry name" value="SYNTAXIN"/>
    <property type="match status" value="1"/>
</dbReference>
<dbReference type="Proteomes" id="UP001188597">
    <property type="component" value="Unassembled WGS sequence"/>
</dbReference>
<sequence length="228" mass="24920">MSFQDLGAGGGGSGGGGKCSSSSAARASSSNSSQAVAAGRQNTRHKIVQLVKEVSAKLKSLSASDHDTHVDASKRIEDAKLARDFQTTLQEFQKVQQLASERESTYSPSAPPSSLVTTSSSDDQLACDMNQEKQPFLLEQKRQEVLLLGNEIAFNEAIIEEREHGIRDIQDEIEQANENFKDLAVLVHEQGVVIDAVHSTLRLPLLQQPKLEYSFLRLPRKRNPNAHG</sequence>
<feature type="compositionally biased region" description="Low complexity" evidence="4">
    <location>
        <begin position="19"/>
        <end position="39"/>
    </location>
</feature>
<gene>
    <name evidence="6" type="ORF">RJ639_012798</name>
</gene>
<dbReference type="PANTHER" id="PTHR19957:SF267">
    <property type="entry name" value="SYNTAXIN-22-LIKE"/>
    <property type="match status" value="1"/>
</dbReference>
<dbReference type="InterPro" id="IPR000727">
    <property type="entry name" value="T_SNARE_dom"/>
</dbReference>
<accession>A0AA88VNG3</accession>
<evidence type="ECO:0000256" key="4">
    <source>
        <dbReference type="SAM" id="MobiDB-lite"/>
    </source>
</evidence>
<name>A0AA88VNG3_9ASTE</name>
<reference evidence="6" key="1">
    <citation type="submission" date="2022-12" db="EMBL/GenBank/DDBJ databases">
        <title>Draft genome assemblies for two species of Escallonia (Escalloniales).</title>
        <authorList>
            <person name="Chanderbali A."/>
            <person name="Dervinis C."/>
            <person name="Anghel I."/>
            <person name="Soltis D."/>
            <person name="Soltis P."/>
            <person name="Zapata F."/>
        </authorList>
    </citation>
    <scope>NUCLEOTIDE SEQUENCE</scope>
    <source>
        <strain evidence="6">UCBG64.0493</strain>
        <tissue evidence="6">Leaf</tissue>
    </source>
</reference>
<organism evidence="6 7">
    <name type="scientific">Escallonia herrerae</name>
    <dbReference type="NCBI Taxonomy" id="1293975"/>
    <lineage>
        <taxon>Eukaryota</taxon>
        <taxon>Viridiplantae</taxon>
        <taxon>Streptophyta</taxon>
        <taxon>Embryophyta</taxon>
        <taxon>Tracheophyta</taxon>
        <taxon>Spermatophyta</taxon>
        <taxon>Magnoliopsida</taxon>
        <taxon>eudicotyledons</taxon>
        <taxon>Gunneridae</taxon>
        <taxon>Pentapetalae</taxon>
        <taxon>asterids</taxon>
        <taxon>campanulids</taxon>
        <taxon>Escalloniales</taxon>
        <taxon>Escalloniaceae</taxon>
        <taxon>Escallonia</taxon>
    </lineage>
</organism>
<feature type="domain" description="T-SNARE coiled-coil homology" evidence="5">
    <location>
        <begin position="156"/>
        <end position="201"/>
    </location>
</feature>
<proteinExistence type="inferred from homology"/>
<feature type="region of interest" description="Disordered" evidence="4">
    <location>
        <begin position="1"/>
        <end position="41"/>
    </location>
</feature>
<evidence type="ECO:0000313" key="7">
    <source>
        <dbReference type="Proteomes" id="UP001188597"/>
    </source>
</evidence>
<dbReference type="GO" id="GO:0012505">
    <property type="term" value="C:endomembrane system"/>
    <property type="evidence" value="ECO:0007669"/>
    <property type="project" value="TreeGrafter"/>
</dbReference>
<dbReference type="SUPFAM" id="SSF47661">
    <property type="entry name" value="t-snare proteins"/>
    <property type="match status" value="1"/>
</dbReference>
<evidence type="ECO:0000256" key="2">
    <source>
        <dbReference type="ARBA" id="ARBA00022927"/>
    </source>
</evidence>
<dbReference type="Gene3D" id="1.20.5.110">
    <property type="match status" value="1"/>
</dbReference>
<dbReference type="Gene3D" id="1.20.58.70">
    <property type="match status" value="1"/>
</dbReference>
<dbReference type="GO" id="GO:0005484">
    <property type="term" value="F:SNAP receptor activity"/>
    <property type="evidence" value="ECO:0007669"/>
    <property type="project" value="TreeGrafter"/>
</dbReference>
<dbReference type="PROSITE" id="PS50192">
    <property type="entry name" value="T_SNARE"/>
    <property type="match status" value="1"/>
</dbReference>
<dbReference type="InterPro" id="IPR045242">
    <property type="entry name" value="Syntaxin"/>
</dbReference>
<feature type="compositionally biased region" description="Gly residues" evidence="4">
    <location>
        <begin position="7"/>
        <end position="18"/>
    </location>
</feature>
<dbReference type="GO" id="GO:0000149">
    <property type="term" value="F:SNARE binding"/>
    <property type="evidence" value="ECO:0007669"/>
    <property type="project" value="TreeGrafter"/>
</dbReference>
<protein>
    <recommendedName>
        <fullName evidence="5">t-SNARE coiled-coil homology domain-containing protein</fullName>
    </recommendedName>
</protein>
<keyword evidence="7" id="KW-1185">Reference proteome</keyword>
<comment type="similarity">
    <text evidence="1">Belongs to the syntaxin family.</text>
</comment>
<dbReference type="GO" id="GO:0048278">
    <property type="term" value="P:vesicle docking"/>
    <property type="evidence" value="ECO:0007669"/>
    <property type="project" value="TreeGrafter"/>
</dbReference>
<dbReference type="InterPro" id="IPR010989">
    <property type="entry name" value="SNARE"/>
</dbReference>
<keyword evidence="2" id="KW-0813">Transport</keyword>
<comment type="caution">
    <text evidence="6">The sequence shown here is derived from an EMBL/GenBank/DDBJ whole genome shotgun (WGS) entry which is preliminary data.</text>
</comment>
<dbReference type="GO" id="GO:0006886">
    <property type="term" value="P:intracellular protein transport"/>
    <property type="evidence" value="ECO:0007669"/>
    <property type="project" value="TreeGrafter"/>
</dbReference>
<evidence type="ECO:0000259" key="5">
    <source>
        <dbReference type="PROSITE" id="PS50192"/>
    </source>
</evidence>
<dbReference type="InterPro" id="IPR006011">
    <property type="entry name" value="Syntaxin_N"/>
</dbReference>
<keyword evidence="3" id="KW-0175">Coiled coil</keyword>
<evidence type="ECO:0000256" key="3">
    <source>
        <dbReference type="SAM" id="Coils"/>
    </source>
</evidence>
<evidence type="ECO:0000313" key="6">
    <source>
        <dbReference type="EMBL" id="KAK3011347.1"/>
    </source>
</evidence>
<dbReference type="CDD" id="cd15840">
    <property type="entry name" value="SNARE_Qa"/>
    <property type="match status" value="1"/>
</dbReference>
<evidence type="ECO:0000256" key="1">
    <source>
        <dbReference type="ARBA" id="ARBA00009063"/>
    </source>
</evidence>
<dbReference type="EMBL" id="JAVXUP010001461">
    <property type="protein sequence ID" value="KAK3011347.1"/>
    <property type="molecule type" value="Genomic_DNA"/>
</dbReference>